<evidence type="ECO:0000313" key="1">
    <source>
        <dbReference type="EMBL" id="KPQ33267.1"/>
    </source>
</evidence>
<name>A0A0P7ZF91_9CYAN</name>
<dbReference type="PATRIC" id="fig|1666911.3.peg.2029"/>
<dbReference type="Pfam" id="PF14105">
    <property type="entry name" value="DUF4278"/>
    <property type="match status" value="1"/>
</dbReference>
<dbReference type="Proteomes" id="UP000050465">
    <property type="component" value="Unassembled WGS sequence"/>
</dbReference>
<reference evidence="1 2" key="1">
    <citation type="submission" date="2015-09" db="EMBL/GenBank/DDBJ databases">
        <title>Identification and resolution of microdiversity through metagenomic sequencing of parallel consortia.</title>
        <authorList>
            <person name="Nelson W.C."/>
            <person name="Romine M.F."/>
            <person name="Lindemann S.R."/>
        </authorList>
    </citation>
    <scope>NUCLEOTIDE SEQUENCE [LARGE SCALE GENOMIC DNA]</scope>
    <source>
        <strain evidence="1">Ana</strain>
    </source>
</reference>
<dbReference type="EMBL" id="LJZR01000035">
    <property type="protein sequence ID" value="KPQ33267.1"/>
    <property type="molecule type" value="Genomic_DNA"/>
</dbReference>
<sequence length="58" mass="6616">MQLSYRGVKYNTTNPTVEVTETQEIGQYRGATYHVRRAVNATAQKMTDVLKYRGAIVH</sequence>
<dbReference type="AlphaFoldDB" id="A0A0P7ZF91"/>
<comment type="caution">
    <text evidence="1">The sequence shown here is derived from an EMBL/GenBank/DDBJ whole genome shotgun (WGS) entry which is preliminary data.</text>
</comment>
<proteinExistence type="predicted"/>
<protein>
    <recommendedName>
        <fullName evidence="3">DUF4278 domain-containing protein</fullName>
    </recommendedName>
</protein>
<evidence type="ECO:0008006" key="3">
    <source>
        <dbReference type="Google" id="ProtNLM"/>
    </source>
</evidence>
<evidence type="ECO:0000313" key="2">
    <source>
        <dbReference type="Proteomes" id="UP000050465"/>
    </source>
</evidence>
<dbReference type="InterPro" id="IPR025458">
    <property type="entry name" value="DUF4278"/>
</dbReference>
<accession>A0A0P7ZF91</accession>
<gene>
    <name evidence="1" type="ORF">HLUCCA11_19120</name>
</gene>
<organism evidence="1 2">
    <name type="scientific">Phormidesmis priestleyi Ana</name>
    <dbReference type="NCBI Taxonomy" id="1666911"/>
    <lineage>
        <taxon>Bacteria</taxon>
        <taxon>Bacillati</taxon>
        <taxon>Cyanobacteriota</taxon>
        <taxon>Cyanophyceae</taxon>
        <taxon>Leptolyngbyales</taxon>
        <taxon>Leptolyngbyaceae</taxon>
        <taxon>Phormidesmis</taxon>
    </lineage>
</organism>